<accession>A0A2K8T4S6</accession>
<organism evidence="1 2">
    <name type="scientific">Nostoc flagelliforme CCNUN1</name>
    <dbReference type="NCBI Taxonomy" id="2038116"/>
    <lineage>
        <taxon>Bacteria</taxon>
        <taxon>Bacillati</taxon>
        <taxon>Cyanobacteriota</taxon>
        <taxon>Cyanophyceae</taxon>
        <taxon>Nostocales</taxon>
        <taxon>Nostocaceae</taxon>
        <taxon>Nostoc</taxon>
    </lineage>
</organism>
<gene>
    <name evidence="1" type="ORF">COO91_08858</name>
</gene>
<evidence type="ECO:0000313" key="2">
    <source>
        <dbReference type="Proteomes" id="UP000232003"/>
    </source>
</evidence>
<dbReference type="AlphaFoldDB" id="A0A2K8T4S6"/>
<dbReference type="KEGG" id="nfl:COO91_08858"/>
<dbReference type="EMBL" id="CP024785">
    <property type="protein sequence ID" value="AUB42712.1"/>
    <property type="molecule type" value="Genomic_DNA"/>
</dbReference>
<evidence type="ECO:0000313" key="1">
    <source>
        <dbReference type="EMBL" id="AUB42712.1"/>
    </source>
</evidence>
<name>A0A2K8T4S6_9NOSO</name>
<reference evidence="1 2" key="1">
    <citation type="submission" date="2017-11" db="EMBL/GenBank/DDBJ databases">
        <title>Complete genome of a free-living desiccation-tolerant cyanobacterium and its photosynthetic adaptation to extreme terrestrial habitat.</title>
        <authorList>
            <person name="Shang J."/>
        </authorList>
    </citation>
    <scope>NUCLEOTIDE SEQUENCE [LARGE SCALE GENOMIC DNA]</scope>
    <source>
        <strain evidence="1 2">CCNUN1</strain>
    </source>
</reference>
<protein>
    <submittedName>
        <fullName evidence="1">Uncharacterized protein</fullName>
    </submittedName>
</protein>
<dbReference type="Proteomes" id="UP000232003">
    <property type="component" value="Chromosome"/>
</dbReference>
<sequence length="43" mass="4948">MNCHESSLKMLECLYLGTYNKQIIKSCEVNILLLLYLLATDIV</sequence>
<proteinExistence type="predicted"/>
<keyword evidence="2" id="KW-1185">Reference proteome</keyword>